<dbReference type="STRING" id="762486.SAMN05444411_101788"/>
<organism evidence="1 2">
    <name type="scientific">Lutibacter oricola</name>
    <dbReference type="NCBI Taxonomy" id="762486"/>
    <lineage>
        <taxon>Bacteria</taxon>
        <taxon>Pseudomonadati</taxon>
        <taxon>Bacteroidota</taxon>
        <taxon>Flavobacteriia</taxon>
        <taxon>Flavobacteriales</taxon>
        <taxon>Flavobacteriaceae</taxon>
        <taxon>Lutibacter</taxon>
    </lineage>
</organism>
<keyword evidence="2" id="KW-1185">Reference proteome</keyword>
<evidence type="ECO:0000313" key="1">
    <source>
        <dbReference type="EMBL" id="SDW46553.1"/>
    </source>
</evidence>
<dbReference type="AlphaFoldDB" id="A0A1H2TRI5"/>
<accession>A0A1H2TRI5</accession>
<protein>
    <submittedName>
        <fullName evidence="1">Lipocalin-like domain-containing protein</fullName>
    </submittedName>
</protein>
<sequence>MKKIIFILTLSVLMASCGSSKVVRKSKKVIKGNWTLNTVALQQKGNYNISLFNVADKSCFEGSSWKFIPNNNSGNYAFNNSNCDAKLRNFIFTIKEIDPETGLYDFLLKPTNSKGKSENNQGFRLRLSQLSDTNMQWQLAVNVSGKTEIINMNFIK</sequence>
<dbReference type="Proteomes" id="UP000199595">
    <property type="component" value="Unassembled WGS sequence"/>
</dbReference>
<evidence type="ECO:0000313" key="2">
    <source>
        <dbReference type="Proteomes" id="UP000199595"/>
    </source>
</evidence>
<gene>
    <name evidence="1" type="ORF">SAMN05444411_101788</name>
</gene>
<reference evidence="1 2" key="1">
    <citation type="submission" date="2016-10" db="EMBL/GenBank/DDBJ databases">
        <authorList>
            <person name="de Groot N.N."/>
        </authorList>
    </citation>
    <scope>NUCLEOTIDE SEQUENCE [LARGE SCALE GENOMIC DNA]</scope>
    <source>
        <strain evidence="1 2">DSM 24956</strain>
    </source>
</reference>
<dbReference type="OrthoDB" id="1121756at2"/>
<dbReference type="PROSITE" id="PS51257">
    <property type="entry name" value="PROKAR_LIPOPROTEIN"/>
    <property type="match status" value="1"/>
</dbReference>
<proteinExistence type="predicted"/>
<dbReference type="RefSeq" id="WP_090119919.1">
    <property type="nucleotide sequence ID" value="NZ_FNNJ01000001.1"/>
</dbReference>
<dbReference type="EMBL" id="FNNJ01000001">
    <property type="protein sequence ID" value="SDW46553.1"/>
    <property type="molecule type" value="Genomic_DNA"/>
</dbReference>
<name>A0A1H2TRI5_9FLAO</name>